<dbReference type="InterPro" id="IPR009057">
    <property type="entry name" value="Homeodomain-like_sf"/>
</dbReference>
<evidence type="ECO:0000259" key="3">
    <source>
        <dbReference type="PROSITE" id="PS50977"/>
    </source>
</evidence>
<dbReference type="PROSITE" id="PS50977">
    <property type="entry name" value="HTH_TETR_2"/>
    <property type="match status" value="1"/>
</dbReference>
<dbReference type="AlphaFoldDB" id="A0A7S8MUY4"/>
<organism evidence="4 5">
    <name type="scientific">Microbacterium schleiferi</name>
    <dbReference type="NCBI Taxonomy" id="69362"/>
    <lineage>
        <taxon>Bacteria</taxon>
        <taxon>Bacillati</taxon>
        <taxon>Actinomycetota</taxon>
        <taxon>Actinomycetes</taxon>
        <taxon>Micrococcales</taxon>
        <taxon>Microbacteriaceae</taxon>
        <taxon>Microbacterium</taxon>
    </lineage>
</organism>
<dbReference type="SUPFAM" id="SSF46689">
    <property type="entry name" value="Homeodomain-like"/>
    <property type="match status" value="1"/>
</dbReference>
<dbReference type="InterPro" id="IPR041678">
    <property type="entry name" value="TetR_C_16"/>
</dbReference>
<evidence type="ECO:0000313" key="4">
    <source>
        <dbReference type="EMBL" id="QPE03664.1"/>
    </source>
</evidence>
<evidence type="ECO:0000313" key="5">
    <source>
        <dbReference type="Proteomes" id="UP000594480"/>
    </source>
</evidence>
<dbReference type="GO" id="GO:0000976">
    <property type="term" value="F:transcription cis-regulatory region binding"/>
    <property type="evidence" value="ECO:0007669"/>
    <property type="project" value="TreeGrafter"/>
</dbReference>
<dbReference type="GO" id="GO:0003700">
    <property type="term" value="F:DNA-binding transcription factor activity"/>
    <property type="evidence" value="ECO:0007669"/>
    <property type="project" value="TreeGrafter"/>
</dbReference>
<protein>
    <submittedName>
        <fullName evidence="4">TetR family transcriptional regulator</fullName>
    </submittedName>
</protein>
<feature type="domain" description="HTH tetR-type" evidence="3">
    <location>
        <begin position="12"/>
        <end position="72"/>
    </location>
</feature>
<dbReference type="PANTHER" id="PTHR30055">
    <property type="entry name" value="HTH-TYPE TRANSCRIPTIONAL REGULATOR RUTR"/>
    <property type="match status" value="1"/>
</dbReference>
<accession>A0A7S8MUY4</accession>
<dbReference type="Proteomes" id="UP000594480">
    <property type="component" value="Chromosome"/>
</dbReference>
<dbReference type="InterPro" id="IPR001647">
    <property type="entry name" value="HTH_TetR"/>
</dbReference>
<dbReference type="InterPro" id="IPR036271">
    <property type="entry name" value="Tet_transcr_reg_TetR-rel_C_sf"/>
</dbReference>
<dbReference type="PRINTS" id="PR00455">
    <property type="entry name" value="HTHTETR"/>
</dbReference>
<evidence type="ECO:0000256" key="1">
    <source>
        <dbReference type="ARBA" id="ARBA00023125"/>
    </source>
</evidence>
<reference evidence="4 5" key="1">
    <citation type="submission" date="2020-11" db="EMBL/GenBank/DDBJ databases">
        <title>Amino acid is mineralized and recycled by bacteria in oceanic microbiome.</title>
        <authorList>
            <person name="Zheng L.Y."/>
        </authorList>
    </citation>
    <scope>NUCLEOTIDE SEQUENCE [LARGE SCALE GENOMIC DNA]</scope>
    <source>
        <strain evidence="4 5">A32-1</strain>
    </source>
</reference>
<sequence>MEPGLTRSERRAATAARILDAAQAEFGAHGEDGATIRGIAQRAGVDPSLVLQHYGSKQALFALAVRPAPDLSADDVTAHLAEVIQIRLKELSPATRALMRSMLTSSEAASVMRDYLRERTENLASAMTGDDAELRAALMVSSILGVTLARHFFHLEPLVDADEDAVAAVADAWLAPLS</sequence>
<evidence type="ECO:0000256" key="2">
    <source>
        <dbReference type="PROSITE-ProRule" id="PRU00335"/>
    </source>
</evidence>
<dbReference type="PANTHER" id="PTHR30055:SF235">
    <property type="entry name" value="TRANSCRIPTIONAL REGULATORY PROTEIN"/>
    <property type="match status" value="1"/>
</dbReference>
<dbReference type="RefSeq" id="WP_195691757.1">
    <property type="nucleotide sequence ID" value="NZ_CP064760.1"/>
</dbReference>
<dbReference type="Pfam" id="PF17920">
    <property type="entry name" value="TetR_C_16"/>
    <property type="match status" value="1"/>
</dbReference>
<dbReference type="SUPFAM" id="SSF48498">
    <property type="entry name" value="Tetracyclin repressor-like, C-terminal domain"/>
    <property type="match status" value="1"/>
</dbReference>
<dbReference type="Gene3D" id="1.10.357.10">
    <property type="entry name" value="Tetracycline Repressor, domain 2"/>
    <property type="match status" value="1"/>
</dbReference>
<dbReference type="Gene3D" id="1.10.10.60">
    <property type="entry name" value="Homeodomain-like"/>
    <property type="match status" value="1"/>
</dbReference>
<dbReference type="EMBL" id="CP064760">
    <property type="protein sequence ID" value="QPE03664.1"/>
    <property type="molecule type" value="Genomic_DNA"/>
</dbReference>
<keyword evidence="1 2" id="KW-0238">DNA-binding</keyword>
<dbReference type="KEGG" id="msf:IT882_10125"/>
<dbReference type="InterPro" id="IPR050109">
    <property type="entry name" value="HTH-type_TetR-like_transc_reg"/>
</dbReference>
<dbReference type="Pfam" id="PF00440">
    <property type="entry name" value="TetR_N"/>
    <property type="match status" value="1"/>
</dbReference>
<name>A0A7S8MUY4_9MICO</name>
<proteinExistence type="predicted"/>
<keyword evidence="5" id="KW-1185">Reference proteome</keyword>
<gene>
    <name evidence="4" type="ORF">IT882_10125</name>
</gene>
<feature type="DNA-binding region" description="H-T-H motif" evidence="2">
    <location>
        <begin position="35"/>
        <end position="54"/>
    </location>
</feature>